<protein>
    <submittedName>
        <fullName evidence="2">Uncharacterized protein</fullName>
    </submittedName>
</protein>
<dbReference type="AlphaFoldDB" id="A0A0D2M4C0"/>
<feature type="compositionally biased region" description="Polar residues" evidence="1">
    <location>
        <begin position="74"/>
        <end position="88"/>
    </location>
</feature>
<dbReference type="Proteomes" id="UP000054270">
    <property type="component" value="Unassembled WGS sequence"/>
</dbReference>
<gene>
    <name evidence="2" type="ORF">HYPSUDRAFT_205755</name>
</gene>
<accession>A0A0D2M4C0</accession>
<dbReference type="STRING" id="945553.A0A0D2M4C0"/>
<reference evidence="3" key="1">
    <citation type="submission" date="2014-04" db="EMBL/GenBank/DDBJ databases">
        <title>Evolutionary Origins and Diversification of the Mycorrhizal Mutualists.</title>
        <authorList>
            <consortium name="DOE Joint Genome Institute"/>
            <consortium name="Mycorrhizal Genomics Consortium"/>
            <person name="Kohler A."/>
            <person name="Kuo A."/>
            <person name="Nagy L.G."/>
            <person name="Floudas D."/>
            <person name="Copeland A."/>
            <person name="Barry K.W."/>
            <person name="Cichocki N."/>
            <person name="Veneault-Fourrey C."/>
            <person name="LaButti K."/>
            <person name="Lindquist E.A."/>
            <person name="Lipzen A."/>
            <person name="Lundell T."/>
            <person name="Morin E."/>
            <person name="Murat C."/>
            <person name="Riley R."/>
            <person name="Ohm R."/>
            <person name="Sun H."/>
            <person name="Tunlid A."/>
            <person name="Henrissat B."/>
            <person name="Grigoriev I.V."/>
            <person name="Hibbett D.S."/>
            <person name="Martin F."/>
        </authorList>
    </citation>
    <scope>NUCLEOTIDE SEQUENCE [LARGE SCALE GENOMIC DNA]</scope>
    <source>
        <strain evidence="3">FD-334 SS-4</strain>
    </source>
</reference>
<name>A0A0D2M4C0_HYPSF</name>
<sequence length="514" mass="57562">MSETGVFNPVPQVFPTSETITNETTANETTTNETTTNPTTINDEEVSKGILAFRLITKILARIPRDNEPFPATDNLNPKNTIGPQASWTSDNRKAIKISDAFAHLAVAEHGVVAVSTNRQPLTEDGSSVLGIVACTTPLNEPEAEEQELPTNADPGTSKPALWIVAKLVQIYRLIMKKPALNIVIAKNARKTDPENARPSIILAAPPDDFQQFADLESYVTNLVQNWKEPSLASHLWILGRLLASRKINSSNKTVHLYTYILSVCCRKINRRLTSEHSMPYFEALEEIGKTNYSYNETPSNANNSQQQTEREAVNQDHRFLRECIPFIAANPTTFVITAIPNLIQAAQDFSNGKTVQLYNPSTYQEFHRLLLEILKGYRKILSELSAMSQPTAELKQAFNKDTFYKLVIKGRLFVFVLMRIARSMALRMHLANIEHCLTTFIHAPVIASLPSDDSAEQDSENHDDELEAIRLDDGRIFCHEGLLAKMCATWVLLMIIQFDAIEICVTFVDSPTF</sequence>
<organism evidence="2 3">
    <name type="scientific">Hypholoma sublateritium (strain FD-334 SS-4)</name>
    <dbReference type="NCBI Taxonomy" id="945553"/>
    <lineage>
        <taxon>Eukaryota</taxon>
        <taxon>Fungi</taxon>
        <taxon>Dikarya</taxon>
        <taxon>Basidiomycota</taxon>
        <taxon>Agaricomycotina</taxon>
        <taxon>Agaricomycetes</taxon>
        <taxon>Agaricomycetidae</taxon>
        <taxon>Agaricales</taxon>
        <taxon>Agaricineae</taxon>
        <taxon>Strophariaceae</taxon>
        <taxon>Hypholoma</taxon>
    </lineage>
</organism>
<dbReference type="EMBL" id="KN817595">
    <property type="protein sequence ID" value="KJA18028.1"/>
    <property type="molecule type" value="Genomic_DNA"/>
</dbReference>
<feature type="region of interest" description="Disordered" evidence="1">
    <location>
        <begin position="67"/>
        <end position="88"/>
    </location>
</feature>
<proteinExistence type="predicted"/>
<evidence type="ECO:0000256" key="1">
    <source>
        <dbReference type="SAM" id="MobiDB-lite"/>
    </source>
</evidence>
<evidence type="ECO:0000313" key="2">
    <source>
        <dbReference type="EMBL" id="KJA18028.1"/>
    </source>
</evidence>
<evidence type="ECO:0000313" key="3">
    <source>
        <dbReference type="Proteomes" id="UP000054270"/>
    </source>
</evidence>
<keyword evidence="3" id="KW-1185">Reference proteome</keyword>